<dbReference type="EMBL" id="JABXOR010001599">
    <property type="protein sequence ID" value="NVP03403.1"/>
    <property type="molecule type" value="Genomic_DNA"/>
</dbReference>
<evidence type="ECO:0000256" key="1">
    <source>
        <dbReference type="SAM" id="SignalP"/>
    </source>
</evidence>
<proteinExistence type="predicted"/>
<name>A0A850QZD1_PHODD</name>
<evidence type="ECO:0000313" key="2">
    <source>
        <dbReference type="EMBL" id="NVP03403.1"/>
    </source>
</evidence>
<keyword evidence="1" id="KW-0732">Signal</keyword>
<feature type="signal peptide" evidence="1">
    <location>
        <begin position="1"/>
        <end position="21"/>
    </location>
</feature>
<gene>
    <name evidence="2" type="ORF">HWA77_24675</name>
</gene>
<comment type="caution">
    <text evidence="2">The sequence shown here is derived from an EMBL/GenBank/DDBJ whole genome shotgun (WGS) entry which is preliminary data.</text>
</comment>
<accession>A0A850QZD1</accession>
<reference evidence="2 3" key="1">
    <citation type="submission" date="2020-06" db="EMBL/GenBank/DDBJ databases">
        <title>Photobacterium damselae subsp. damselae comparative genomics.</title>
        <authorList>
            <person name="Osorio C.R."/>
        </authorList>
    </citation>
    <scope>NUCLEOTIDE SEQUENCE [LARGE SCALE GENOMIC DNA]</scope>
    <source>
        <strain evidence="2 3">TW250/03</strain>
    </source>
</reference>
<dbReference type="AlphaFoldDB" id="A0A850QZD1"/>
<protein>
    <submittedName>
        <fullName evidence="2">Transporter</fullName>
    </submittedName>
</protein>
<dbReference type="Proteomes" id="UP000533429">
    <property type="component" value="Unassembled WGS sequence"/>
</dbReference>
<feature type="chain" id="PRO_5032792873" evidence="1">
    <location>
        <begin position="22"/>
        <end position="100"/>
    </location>
</feature>
<evidence type="ECO:0000313" key="3">
    <source>
        <dbReference type="Proteomes" id="UP000533429"/>
    </source>
</evidence>
<sequence length="100" mass="10975">MNKKLITLALSGILYVSPTFALTQTQSAVQSTADYAQVVSKRQVVDQLLEQAVTAFKSPARISHAGFTAKMPSNMEIVTDRLLQAYQLEPYRTDLLISAA</sequence>
<feature type="non-terminal residue" evidence="2">
    <location>
        <position position="100"/>
    </location>
</feature>
<organism evidence="2 3">
    <name type="scientific">Photobacterium damselae subsp. damselae</name>
    <name type="common">Listonella damsela</name>
    <dbReference type="NCBI Taxonomy" id="85581"/>
    <lineage>
        <taxon>Bacteria</taxon>
        <taxon>Pseudomonadati</taxon>
        <taxon>Pseudomonadota</taxon>
        <taxon>Gammaproteobacteria</taxon>
        <taxon>Vibrionales</taxon>
        <taxon>Vibrionaceae</taxon>
        <taxon>Photobacterium</taxon>
    </lineage>
</organism>